<evidence type="ECO:0000256" key="3">
    <source>
        <dbReference type="ARBA" id="ARBA00023125"/>
    </source>
</evidence>
<sequence length="308" mass="34489">MDESKFQDIPPMNAMVSFDAVIKSGTIAGAAQMLNLTSSAVSQRIKQLESWFRAPLFHRNGGKLELTDIGRQLAASSTTAFDQLLATTHQIRSAAASSEITVSAISSFAYLRLMEALPDFYAACPDLSLTLDANNSKVDFRAQSLDLAIRYTYQPYDDGLVFEKIADEEIFPCVSPELLERVQSDDLKTLLDHSAMIIDSSPQLVNVQPGWQQWLSKFENFDVEGYKSLRFNEYQYAQKTAIEGHGVLFARSVLAESAIASGELIRIGEHSMPSASSYYLVSRKDVPLKPPAREFAKWFREWFEMKEA</sequence>
<reference evidence="6 7" key="1">
    <citation type="submission" date="2020-02" db="EMBL/GenBank/DDBJ databases">
        <title>The draft genome of Grimontia sedimenta sp. nov., isolated from benthic sediments near coral reefs south of Kuwait.</title>
        <authorList>
            <person name="Mahmoud H.M."/>
            <person name="Jose L."/>
            <person name="Eapen S."/>
        </authorList>
    </citation>
    <scope>NUCLEOTIDE SEQUENCE [LARGE SCALE GENOMIC DNA]</scope>
    <source>
        <strain evidence="6 7">S25</strain>
    </source>
</reference>
<evidence type="ECO:0000313" key="7">
    <source>
        <dbReference type="Proteomes" id="UP000473008"/>
    </source>
</evidence>
<dbReference type="GO" id="GO:0006351">
    <property type="term" value="P:DNA-templated transcription"/>
    <property type="evidence" value="ECO:0007669"/>
    <property type="project" value="TreeGrafter"/>
</dbReference>
<dbReference type="Pfam" id="PF00126">
    <property type="entry name" value="HTH_1"/>
    <property type="match status" value="1"/>
</dbReference>
<dbReference type="GO" id="GO:0043565">
    <property type="term" value="F:sequence-specific DNA binding"/>
    <property type="evidence" value="ECO:0007669"/>
    <property type="project" value="TreeGrafter"/>
</dbReference>
<comment type="similarity">
    <text evidence="1">Belongs to the LysR transcriptional regulatory family.</text>
</comment>
<dbReference type="Proteomes" id="UP000473008">
    <property type="component" value="Unassembled WGS sequence"/>
</dbReference>
<dbReference type="RefSeq" id="WP_165012190.1">
    <property type="nucleotide sequence ID" value="NZ_JAALDL010000003.1"/>
</dbReference>
<evidence type="ECO:0000313" key="6">
    <source>
        <dbReference type="EMBL" id="NGN97171.1"/>
    </source>
</evidence>
<dbReference type="InterPro" id="IPR000847">
    <property type="entry name" value="LysR_HTH_N"/>
</dbReference>
<dbReference type="CDD" id="cd08432">
    <property type="entry name" value="PBP2_GcdR_TrpI_HvrB_AmpR_like"/>
    <property type="match status" value="1"/>
</dbReference>
<gene>
    <name evidence="6" type="ORF">G5S52_05720</name>
</gene>
<dbReference type="GO" id="GO:0003700">
    <property type="term" value="F:DNA-binding transcription factor activity"/>
    <property type="evidence" value="ECO:0007669"/>
    <property type="project" value="InterPro"/>
</dbReference>
<dbReference type="Gene3D" id="3.40.190.10">
    <property type="entry name" value="Periplasmic binding protein-like II"/>
    <property type="match status" value="2"/>
</dbReference>
<keyword evidence="3" id="KW-0238">DNA-binding</keyword>
<organism evidence="6 7">
    <name type="scientific">Grimontia sedimenti</name>
    <dbReference type="NCBI Taxonomy" id="2711294"/>
    <lineage>
        <taxon>Bacteria</taxon>
        <taxon>Pseudomonadati</taxon>
        <taxon>Pseudomonadota</taxon>
        <taxon>Gammaproteobacteria</taxon>
        <taxon>Vibrionales</taxon>
        <taxon>Vibrionaceae</taxon>
        <taxon>Grimontia</taxon>
    </lineage>
</organism>
<keyword evidence="4" id="KW-0804">Transcription</keyword>
<evidence type="ECO:0000256" key="2">
    <source>
        <dbReference type="ARBA" id="ARBA00023015"/>
    </source>
</evidence>
<evidence type="ECO:0000256" key="4">
    <source>
        <dbReference type="ARBA" id="ARBA00023163"/>
    </source>
</evidence>
<name>A0A6M1RFU9_9GAMM</name>
<dbReference type="AlphaFoldDB" id="A0A6M1RFU9"/>
<evidence type="ECO:0000256" key="1">
    <source>
        <dbReference type="ARBA" id="ARBA00009437"/>
    </source>
</evidence>
<proteinExistence type="inferred from homology"/>
<dbReference type="Gene3D" id="1.10.10.10">
    <property type="entry name" value="Winged helix-like DNA-binding domain superfamily/Winged helix DNA-binding domain"/>
    <property type="match status" value="1"/>
</dbReference>
<dbReference type="InterPro" id="IPR005119">
    <property type="entry name" value="LysR_subst-bd"/>
</dbReference>
<dbReference type="InterPro" id="IPR058163">
    <property type="entry name" value="LysR-type_TF_proteobact-type"/>
</dbReference>
<keyword evidence="2" id="KW-0805">Transcription regulation</keyword>
<accession>A0A6M1RFU9</accession>
<dbReference type="Pfam" id="PF03466">
    <property type="entry name" value="LysR_substrate"/>
    <property type="match status" value="1"/>
</dbReference>
<dbReference type="PANTHER" id="PTHR30537:SF26">
    <property type="entry name" value="GLYCINE CLEAVAGE SYSTEM TRANSCRIPTIONAL ACTIVATOR"/>
    <property type="match status" value="1"/>
</dbReference>
<feature type="domain" description="HTH lysR-type" evidence="5">
    <location>
        <begin position="10"/>
        <end position="67"/>
    </location>
</feature>
<dbReference type="InterPro" id="IPR036388">
    <property type="entry name" value="WH-like_DNA-bd_sf"/>
</dbReference>
<comment type="caution">
    <text evidence="6">The sequence shown here is derived from an EMBL/GenBank/DDBJ whole genome shotgun (WGS) entry which is preliminary data.</text>
</comment>
<dbReference type="EMBL" id="JAALDL010000003">
    <property type="protein sequence ID" value="NGN97171.1"/>
    <property type="molecule type" value="Genomic_DNA"/>
</dbReference>
<dbReference type="PROSITE" id="PS50931">
    <property type="entry name" value="HTH_LYSR"/>
    <property type="match status" value="1"/>
</dbReference>
<evidence type="ECO:0000259" key="5">
    <source>
        <dbReference type="PROSITE" id="PS50931"/>
    </source>
</evidence>
<dbReference type="SUPFAM" id="SSF53850">
    <property type="entry name" value="Periplasmic binding protein-like II"/>
    <property type="match status" value="1"/>
</dbReference>
<dbReference type="PANTHER" id="PTHR30537">
    <property type="entry name" value="HTH-TYPE TRANSCRIPTIONAL REGULATOR"/>
    <property type="match status" value="1"/>
</dbReference>
<protein>
    <submittedName>
        <fullName evidence="6">LysR family transcriptional regulator</fullName>
    </submittedName>
</protein>
<dbReference type="InterPro" id="IPR036390">
    <property type="entry name" value="WH_DNA-bd_sf"/>
</dbReference>
<keyword evidence="7" id="KW-1185">Reference proteome</keyword>
<dbReference type="SUPFAM" id="SSF46785">
    <property type="entry name" value="Winged helix' DNA-binding domain"/>
    <property type="match status" value="1"/>
</dbReference>